<reference evidence="1 2" key="1">
    <citation type="submission" date="2016-07" db="EMBL/GenBank/DDBJ databases">
        <title>Multi-omics approach to identify versatile polysaccharide utilization systems of a marine flavobacterium Gramella flava.</title>
        <authorList>
            <person name="Tang K."/>
        </authorList>
    </citation>
    <scope>NUCLEOTIDE SEQUENCE [LARGE SCALE GENOMIC DNA]</scope>
    <source>
        <strain evidence="1 2">JLT2011</strain>
    </source>
</reference>
<dbReference type="Proteomes" id="UP000186230">
    <property type="component" value="Chromosome"/>
</dbReference>
<dbReference type="STRING" id="1229726.GRFL_3586"/>
<evidence type="ECO:0000313" key="1">
    <source>
        <dbReference type="EMBL" id="APU70310.1"/>
    </source>
</evidence>
<protein>
    <submittedName>
        <fullName evidence="1">Uncharacterized protein</fullName>
    </submittedName>
</protein>
<keyword evidence="2" id="KW-1185">Reference proteome</keyword>
<dbReference type="EMBL" id="CP016359">
    <property type="protein sequence ID" value="APU70310.1"/>
    <property type="molecule type" value="Genomic_DNA"/>
</dbReference>
<proteinExistence type="predicted"/>
<organism evidence="1 2">
    <name type="scientific">Christiangramia flava JLT2011</name>
    <dbReference type="NCBI Taxonomy" id="1229726"/>
    <lineage>
        <taxon>Bacteria</taxon>
        <taxon>Pseudomonadati</taxon>
        <taxon>Bacteroidota</taxon>
        <taxon>Flavobacteriia</taxon>
        <taxon>Flavobacteriales</taxon>
        <taxon>Flavobacteriaceae</taxon>
        <taxon>Christiangramia</taxon>
    </lineage>
</organism>
<sequence>MGKTFDKRKFRCIFALLFDGRTEIQKGLIIKNVKHLL</sequence>
<name>A0A1L7I9Q7_9FLAO</name>
<dbReference type="KEGG" id="gfl:GRFL_3586"/>
<evidence type="ECO:0000313" key="2">
    <source>
        <dbReference type="Proteomes" id="UP000186230"/>
    </source>
</evidence>
<accession>A0A1L7I9Q7</accession>
<gene>
    <name evidence="1" type="ORF">GRFL_3586</name>
</gene>
<dbReference type="AlphaFoldDB" id="A0A1L7I9Q7"/>